<sequence length="685" mass="75350">MSETSPISASASASLAVSPQMHASAPDASIRRRQKPISFQRMAMIQEEIARIDKHLAALEESESKGMGPESVAQSNLTTEDVIDPVVLHMLTVELCQLAASGDAVGARILLNGGADPNSRDYDGSTLLHIACMNGRLSVMNVLLEFGADASLVDRDGRTPLEVAEENGFADVVQTLSGYFHTDQTVMPDSFEGHVSSTASSPASMHAPDFSAVPQPMLGSLIVVMVGLPGRGKTMVAQQIRRYFQWNGLTCSIFSHQLYRRRVEKAMTERSDGGGGSSNVDVNSPAGIAELEFRVSKELAQDLTKYVWKTSGVAILDGTQTTHARRQSLLRAIRDTKRINTTRVVFVELVLNSPEFIMANILRAKETFTDPPPDFVERYYQVMAQHEAVYKTLNPITDCDMSYIRIEDAKTYSLNMISGWMPSRLAFMLHNLSHTPVNLYLTRAGEYVDMLSGRIGGNSRLTKRGRAYSRALFNYFKSEIPSTTALTVMTSCAKRCTQTVHYFAEESIKLQGPPNAPAAATVAEHQPPQQQENAAELHCRVSYFPTLDDINHGDCEGQLLSDVLRTMPNTLQSMKADPYYAGWPNGECIHQVFNSRLEPHIHDIQASTTPVLVCSHLNLLQGLYSYFVTEGDSVVAPQNALQIDISSEYVIKIRMVGVNRVAERICLSAAVEAILHADELSPTSQ</sequence>
<keyword evidence="2" id="KW-0067">ATP-binding</keyword>
<dbReference type="Gene3D" id="3.40.50.1240">
    <property type="entry name" value="Phosphoglycerate mutase-like"/>
    <property type="match status" value="1"/>
</dbReference>
<dbReference type="AlphaFoldDB" id="A0A0N0VHY0"/>
<keyword evidence="3" id="KW-0040">ANK repeat</keyword>
<dbReference type="GeneID" id="26901114"/>
<dbReference type="InterPro" id="IPR036770">
    <property type="entry name" value="Ankyrin_rpt-contain_sf"/>
</dbReference>
<dbReference type="RefSeq" id="XP_015665173.1">
    <property type="nucleotide sequence ID" value="XM_015797165.1"/>
</dbReference>
<evidence type="ECO:0000256" key="1">
    <source>
        <dbReference type="ARBA" id="ARBA00022741"/>
    </source>
</evidence>
<dbReference type="SUPFAM" id="SSF52540">
    <property type="entry name" value="P-loop containing nucleoside triphosphate hydrolases"/>
    <property type="match status" value="1"/>
</dbReference>
<dbReference type="PROSITE" id="PS50297">
    <property type="entry name" value="ANK_REP_REGION"/>
    <property type="match status" value="1"/>
</dbReference>
<dbReference type="Pfam" id="PF12796">
    <property type="entry name" value="Ank_2"/>
    <property type="match status" value="1"/>
</dbReference>
<feature type="domain" description="6-phosphofructo-2-kinase" evidence="5">
    <location>
        <begin position="219"/>
        <end position="436"/>
    </location>
</feature>
<dbReference type="SUPFAM" id="SSF48403">
    <property type="entry name" value="Ankyrin repeat"/>
    <property type="match status" value="1"/>
</dbReference>
<dbReference type="GO" id="GO:0005524">
    <property type="term" value="F:ATP binding"/>
    <property type="evidence" value="ECO:0007669"/>
    <property type="project" value="UniProtKB-KW"/>
</dbReference>
<dbReference type="GO" id="GO:0003873">
    <property type="term" value="F:6-phosphofructo-2-kinase activity"/>
    <property type="evidence" value="ECO:0007669"/>
    <property type="project" value="InterPro"/>
</dbReference>
<dbReference type="SUPFAM" id="SSF53254">
    <property type="entry name" value="Phosphoglycerate mutase-like"/>
    <property type="match status" value="1"/>
</dbReference>
<dbReference type="PRINTS" id="PR00991">
    <property type="entry name" value="6PFRUCTKNASE"/>
</dbReference>
<dbReference type="InterPro" id="IPR013079">
    <property type="entry name" value="6Phosfructo_kin"/>
</dbReference>
<dbReference type="PANTHER" id="PTHR10606">
    <property type="entry name" value="6-PHOSPHOFRUCTO-2-KINASE/FRUCTOSE-2,6-BISPHOSPHATASE"/>
    <property type="match status" value="1"/>
</dbReference>
<name>A0A0N0VHY0_LEPPY</name>
<feature type="compositionally biased region" description="Low complexity" evidence="4">
    <location>
        <begin position="1"/>
        <end position="18"/>
    </location>
</feature>
<dbReference type="GO" id="GO:0006000">
    <property type="term" value="P:fructose metabolic process"/>
    <property type="evidence" value="ECO:0007669"/>
    <property type="project" value="InterPro"/>
</dbReference>
<evidence type="ECO:0000259" key="5">
    <source>
        <dbReference type="Pfam" id="PF01591"/>
    </source>
</evidence>
<comment type="caution">
    <text evidence="6">The sequence shown here is derived from an EMBL/GenBank/DDBJ whole genome shotgun (WGS) entry which is preliminary data.</text>
</comment>
<dbReference type="GO" id="GO:0004331">
    <property type="term" value="F:fructose-2,6-bisphosphate 2-phosphatase activity"/>
    <property type="evidence" value="ECO:0007669"/>
    <property type="project" value="TreeGrafter"/>
</dbReference>
<dbReference type="OMA" id="NHGDCEG"/>
<proteinExistence type="predicted"/>
<dbReference type="PROSITE" id="PS50088">
    <property type="entry name" value="ANK_REPEAT"/>
    <property type="match status" value="1"/>
</dbReference>
<keyword evidence="6" id="KW-0418">Kinase</keyword>
<keyword evidence="7" id="KW-1185">Reference proteome</keyword>
<dbReference type="Pfam" id="PF01591">
    <property type="entry name" value="6PF2K"/>
    <property type="match status" value="1"/>
</dbReference>
<dbReference type="InterPro" id="IPR027417">
    <property type="entry name" value="P-loop_NTPase"/>
</dbReference>
<dbReference type="VEuPathDB" id="TriTrypDB:LpyrH10_01_8170"/>
<feature type="region of interest" description="Disordered" evidence="4">
    <location>
        <begin position="1"/>
        <end position="33"/>
    </location>
</feature>
<dbReference type="PANTHER" id="PTHR10606:SF40">
    <property type="entry name" value="6-BIPHOSPHATASE, PUTATIVE-RELATED"/>
    <property type="match status" value="1"/>
</dbReference>
<dbReference type="SMART" id="SM00248">
    <property type="entry name" value="ANK"/>
    <property type="match status" value="2"/>
</dbReference>
<evidence type="ECO:0000256" key="2">
    <source>
        <dbReference type="ARBA" id="ARBA00022840"/>
    </source>
</evidence>
<dbReference type="GO" id="GO:0005829">
    <property type="term" value="C:cytosol"/>
    <property type="evidence" value="ECO:0007669"/>
    <property type="project" value="TreeGrafter"/>
</dbReference>
<evidence type="ECO:0000313" key="7">
    <source>
        <dbReference type="Proteomes" id="UP000037923"/>
    </source>
</evidence>
<gene>
    <name evidence="6" type="ORF">ABB37_00817</name>
</gene>
<dbReference type="GO" id="GO:0006003">
    <property type="term" value="P:fructose 2,6-bisphosphate metabolic process"/>
    <property type="evidence" value="ECO:0007669"/>
    <property type="project" value="InterPro"/>
</dbReference>
<dbReference type="OrthoDB" id="267323at2759"/>
<keyword evidence="6" id="KW-0808">Transferase</keyword>
<organism evidence="6 7">
    <name type="scientific">Leptomonas pyrrhocoris</name>
    <name type="common">Firebug parasite</name>
    <dbReference type="NCBI Taxonomy" id="157538"/>
    <lineage>
        <taxon>Eukaryota</taxon>
        <taxon>Discoba</taxon>
        <taxon>Euglenozoa</taxon>
        <taxon>Kinetoplastea</taxon>
        <taxon>Metakinetoplastina</taxon>
        <taxon>Trypanosomatida</taxon>
        <taxon>Trypanosomatidae</taxon>
        <taxon>Leishmaniinae</taxon>
        <taxon>Leptomonas</taxon>
    </lineage>
</organism>
<feature type="repeat" description="ANK" evidence="3">
    <location>
        <begin position="123"/>
        <end position="155"/>
    </location>
</feature>
<keyword evidence="1" id="KW-0547">Nucleotide-binding</keyword>
<dbReference type="Proteomes" id="UP000037923">
    <property type="component" value="Unassembled WGS sequence"/>
</dbReference>
<dbReference type="Gene3D" id="1.25.40.20">
    <property type="entry name" value="Ankyrin repeat-containing domain"/>
    <property type="match status" value="1"/>
</dbReference>
<protein>
    <submittedName>
        <fullName evidence="6">6-phosphofructo-2-kinase/fructose-26-biphosphatase-1-like protein</fullName>
    </submittedName>
</protein>
<evidence type="ECO:0000256" key="4">
    <source>
        <dbReference type="SAM" id="MobiDB-lite"/>
    </source>
</evidence>
<evidence type="ECO:0000256" key="3">
    <source>
        <dbReference type="PROSITE-ProRule" id="PRU00023"/>
    </source>
</evidence>
<dbReference type="InterPro" id="IPR003094">
    <property type="entry name" value="6Pfruct_kin"/>
</dbReference>
<dbReference type="Pfam" id="PF00300">
    <property type="entry name" value="His_Phos_1"/>
    <property type="match status" value="2"/>
</dbReference>
<evidence type="ECO:0000313" key="6">
    <source>
        <dbReference type="EMBL" id="KPA86734.1"/>
    </source>
</evidence>
<accession>A0A0N0VHY0</accession>
<dbReference type="SMART" id="SM00855">
    <property type="entry name" value="PGAM"/>
    <property type="match status" value="1"/>
</dbReference>
<dbReference type="InterPro" id="IPR029033">
    <property type="entry name" value="His_PPase_superfam"/>
</dbReference>
<dbReference type="Gene3D" id="3.40.50.300">
    <property type="entry name" value="P-loop containing nucleotide triphosphate hydrolases"/>
    <property type="match status" value="1"/>
</dbReference>
<dbReference type="InterPro" id="IPR002110">
    <property type="entry name" value="Ankyrin_rpt"/>
</dbReference>
<dbReference type="InterPro" id="IPR013078">
    <property type="entry name" value="His_Pase_superF_clade-1"/>
</dbReference>
<reference evidence="6 7" key="1">
    <citation type="submission" date="2015-07" db="EMBL/GenBank/DDBJ databases">
        <title>High-quality genome of monoxenous trypanosomatid Leptomonas pyrrhocoris.</title>
        <authorList>
            <person name="Flegontov P."/>
            <person name="Butenko A."/>
            <person name="Firsov S."/>
            <person name="Vlcek C."/>
            <person name="Logacheva M.D."/>
            <person name="Field M."/>
            <person name="Filatov D."/>
            <person name="Flegontova O."/>
            <person name="Gerasimov E."/>
            <person name="Jackson A.P."/>
            <person name="Kelly S."/>
            <person name="Opperdoes F."/>
            <person name="O'Reilly A."/>
            <person name="Votypka J."/>
            <person name="Yurchenko V."/>
            <person name="Lukes J."/>
        </authorList>
    </citation>
    <scope>NUCLEOTIDE SEQUENCE [LARGE SCALE GENOMIC DNA]</scope>
    <source>
        <strain evidence="6">H10</strain>
    </source>
</reference>
<dbReference type="EMBL" id="LGTL01000001">
    <property type="protein sequence ID" value="KPA86734.1"/>
    <property type="molecule type" value="Genomic_DNA"/>
</dbReference>